<sequence length="723" mass="79612">MDDDDDEQAAITEAKAQIAEQRRGEKLLQMGKRTTREDPEYLSTFFKASRLHFIGAWRERWHEILDGREEEEEEDDESPERVIFHVDLDCFFASVATRDKPELRKVPVAVCWGDGAKASTSEISSANYKAREFGVRAGMFLGEARKMCPSLVTIPFEFEKYAEAAAAAFGRVLDATPRVVGLSIDECVADVSRAVRAADVASVAASLRKAIENATGCTASIGSAKNRMLAKIATSFAKPDGHFHLAFEDAEDLLRTMPVSTLPSIGPKRSRDLAAVGIETCGDLAADRPKLEATLGAKLAGEALKNARGIDDRPWEPRPPRKSVSAQCSYGVRCGDEADASRLIDRLVDEVAVRAKRLLPPSAGLKGCGIKIWRSKTGADQSSCKSGVGHGLCDVLTRVAPFSDQQHQTTTTVEALDDRARALAARLFKDAAIAPADVRGLGVFFTLAKPPDPDPSQVKITTLFQQQQQQQQQNPRKRRRYERPPVVVPVGLPGCGKSTFFAEYLEPLGVVRACQDLLRRREAVKFVVDKHAARRRRPVFVDRTNYDRDQRADWVAIAKARGVPCVALVFDATPATCAARARARVAHEGRLDRSNPAQCDRVVRIINQRLRPVADDEGFDRVIHLQQDADADVKRRIAQDLAPPQQQQPPPPPPLTVVTTTGRDQTVPPPPKQQQPPPIPATDHPQEEATTTTSEGAWTCRACTFLNRNPTFLCCEICQTTRE</sequence>
<dbReference type="InterPro" id="IPR043502">
    <property type="entry name" value="DNA/RNA_pol_sf"/>
</dbReference>
<dbReference type="EMBL" id="JAQMWT010000406">
    <property type="protein sequence ID" value="KAJ8601739.1"/>
    <property type="molecule type" value="Genomic_DNA"/>
</dbReference>
<feature type="compositionally biased region" description="Pro residues" evidence="1">
    <location>
        <begin position="646"/>
        <end position="655"/>
    </location>
</feature>
<accession>A0AAD7XKQ6</accession>
<evidence type="ECO:0000313" key="4">
    <source>
        <dbReference type="Proteomes" id="UP001230188"/>
    </source>
</evidence>
<dbReference type="Gene3D" id="1.10.150.20">
    <property type="entry name" value="5' to 3' exonuclease, C-terminal subdomain"/>
    <property type="match status" value="1"/>
</dbReference>
<dbReference type="Gene3D" id="3.30.70.270">
    <property type="match status" value="1"/>
</dbReference>
<reference evidence="3" key="1">
    <citation type="submission" date="2023-01" db="EMBL/GenBank/DDBJ databases">
        <title>Metagenome sequencing of chrysophaentin producing Chrysophaeum taylorii.</title>
        <authorList>
            <person name="Davison J."/>
            <person name="Bewley C."/>
        </authorList>
    </citation>
    <scope>NUCLEOTIDE SEQUENCE</scope>
    <source>
        <strain evidence="3">NIES-1699</strain>
    </source>
</reference>
<proteinExistence type="predicted"/>
<gene>
    <name evidence="3" type="ORF">CTAYLR_006752</name>
</gene>
<keyword evidence="4" id="KW-1185">Reference proteome</keyword>
<dbReference type="Pfam" id="PF13671">
    <property type="entry name" value="AAA_33"/>
    <property type="match status" value="1"/>
</dbReference>
<dbReference type="PANTHER" id="PTHR45990:SF1">
    <property type="entry name" value="DNA REPAIR PROTEIN REV1"/>
    <property type="match status" value="1"/>
</dbReference>
<dbReference type="InterPro" id="IPR027417">
    <property type="entry name" value="P-loop_NTPase"/>
</dbReference>
<dbReference type="GO" id="GO:0006281">
    <property type="term" value="P:DNA repair"/>
    <property type="evidence" value="ECO:0007669"/>
    <property type="project" value="InterPro"/>
</dbReference>
<dbReference type="InterPro" id="IPR001126">
    <property type="entry name" value="UmuC"/>
</dbReference>
<dbReference type="Gene3D" id="3.40.50.300">
    <property type="entry name" value="P-loop containing nucleotide triphosphate hydrolases"/>
    <property type="match status" value="1"/>
</dbReference>
<dbReference type="Gene3D" id="6.10.250.1490">
    <property type="match status" value="1"/>
</dbReference>
<dbReference type="Gene3D" id="3.30.1490.100">
    <property type="entry name" value="DNA polymerase, Y-family, little finger domain"/>
    <property type="match status" value="1"/>
</dbReference>
<dbReference type="Pfam" id="PF00817">
    <property type="entry name" value="IMS"/>
    <property type="match status" value="1"/>
</dbReference>
<dbReference type="GO" id="GO:0005634">
    <property type="term" value="C:nucleus"/>
    <property type="evidence" value="ECO:0007669"/>
    <property type="project" value="TreeGrafter"/>
</dbReference>
<dbReference type="GO" id="GO:0003887">
    <property type="term" value="F:DNA-directed DNA polymerase activity"/>
    <property type="evidence" value="ECO:0007669"/>
    <property type="project" value="TreeGrafter"/>
</dbReference>
<feature type="domain" description="UmuC" evidence="2">
    <location>
        <begin position="83"/>
        <end position="266"/>
    </location>
</feature>
<dbReference type="PANTHER" id="PTHR45990">
    <property type="entry name" value="DNA REPAIR PROTEIN REV1"/>
    <property type="match status" value="1"/>
</dbReference>
<dbReference type="SUPFAM" id="SSF56672">
    <property type="entry name" value="DNA/RNA polymerases"/>
    <property type="match status" value="1"/>
</dbReference>
<dbReference type="GO" id="GO:0070987">
    <property type="term" value="P:error-free translesion synthesis"/>
    <property type="evidence" value="ECO:0007669"/>
    <property type="project" value="TreeGrafter"/>
</dbReference>
<dbReference type="GO" id="GO:0017125">
    <property type="term" value="F:deoxycytidyl transferase activity"/>
    <property type="evidence" value="ECO:0007669"/>
    <property type="project" value="TreeGrafter"/>
</dbReference>
<dbReference type="Pfam" id="PF11799">
    <property type="entry name" value="IMS_C"/>
    <property type="match status" value="1"/>
</dbReference>
<dbReference type="Proteomes" id="UP001230188">
    <property type="component" value="Unassembled WGS sequence"/>
</dbReference>
<evidence type="ECO:0000259" key="2">
    <source>
        <dbReference type="PROSITE" id="PS50173"/>
    </source>
</evidence>
<dbReference type="PROSITE" id="PS50173">
    <property type="entry name" value="UMUC"/>
    <property type="match status" value="1"/>
</dbReference>
<evidence type="ECO:0000313" key="3">
    <source>
        <dbReference type="EMBL" id="KAJ8601739.1"/>
    </source>
</evidence>
<dbReference type="Gene3D" id="3.40.1170.60">
    <property type="match status" value="1"/>
</dbReference>
<dbReference type="GO" id="GO:0003684">
    <property type="term" value="F:damaged DNA binding"/>
    <property type="evidence" value="ECO:0007669"/>
    <property type="project" value="InterPro"/>
</dbReference>
<dbReference type="InterPro" id="IPR017961">
    <property type="entry name" value="DNA_pol_Y-fam_little_finger"/>
</dbReference>
<evidence type="ECO:0000256" key="1">
    <source>
        <dbReference type="SAM" id="MobiDB-lite"/>
    </source>
</evidence>
<name>A0AAD7XKQ6_9STRA</name>
<comment type="caution">
    <text evidence="3">The sequence shown here is derived from an EMBL/GenBank/DDBJ whole genome shotgun (WGS) entry which is preliminary data.</text>
</comment>
<dbReference type="GO" id="GO:0042276">
    <property type="term" value="P:error-prone translesion synthesis"/>
    <property type="evidence" value="ECO:0007669"/>
    <property type="project" value="TreeGrafter"/>
</dbReference>
<organism evidence="3 4">
    <name type="scientific">Chrysophaeum taylorii</name>
    <dbReference type="NCBI Taxonomy" id="2483200"/>
    <lineage>
        <taxon>Eukaryota</taxon>
        <taxon>Sar</taxon>
        <taxon>Stramenopiles</taxon>
        <taxon>Ochrophyta</taxon>
        <taxon>Pelagophyceae</taxon>
        <taxon>Pelagomonadales</taxon>
        <taxon>Pelagomonadaceae</taxon>
        <taxon>Chrysophaeum</taxon>
    </lineage>
</organism>
<feature type="compositionally biased region" description="Pro residues" evidence="1">
    <location>
        <begin position="667"/>
        <end position="680"/>
    </location>
</feature>
<dbReference type="AlphaFoldDB" id="A0AAD7XKQ6"/>
<feature type="region of interest" description="Disordered" evidence="1">
    <location>
        <begin position="641"/>
        <end position="694"/>
    </location>
</feature>
<dbReference type="InterPro" id="IPR043128">
    <property type="entry name" value="Rev_trsase/Diguanyl_cyclase"/>
</dbReference>
<protein>
    <recommendedName>
        <fullName evidence="2">UmuC domain-containing protein</fullName>
    </recommendedName>
</protein>
<dbReference type="SUPFAM" id="SSF52540">
    <property type="entry name" value="P-loop containing nucleoside triphosphate hydrolases"/>
    <property type="match status" value="1"/>
</dbReference>
<dbReference type="InterPro" id="IPR036775">
    <property type="entry name" value="DNA_pol_Y-fam_lit_finger_sf"/>
</dbReference>